<organism evidence="1 2">
    <name type="scientific">Sphingobium yanoikuyae</name>
    <name type="common">Sphingomonas yanoikuyae</name>
    <dbReference type="NCBI Taxonomy" id="13690"/>
    <lineage>
        <taxon>Bacteria</taxon>
        <taxon>Pseudomonadati</taxon>
        <taxon>Pseudomonadota</taxon>
        <taxon>Alphaproteobacteria</taxon>
        <taxon>Sphingomonadales</taxon>
        <taxon>Sphingomonadaceae</taxon>
        <taxon>Sphingobium</taxon>
    </lineage>
</organism>
<dbReference type="EMBL" id="CP020925">
    <property type="protein sequence ID" value="ATP19781.1"/>
    <property type="molecule type" value="Genomic_DNA"/>
</dbReference>
<sequence length="174" mass="19872">MPETVDEARALKAWADEQTDAPTPATINQLARHLEYLAVTLPRQTADEETGEKRTAVYARLLGGYPNDALAFMSRKACETLNWFPTPKQCLDILATYRAPATEKEQALTLCHRFWQGRFEDFIALLKAGTATQPDVDAVPMQWRKIAMERGHLRWIEEEKRYVIRRPVIAEAAE</sequence>
<evidence type="ECO:0000313" key="2">
    <source>
        <dbReference type="Proteomes" id="UP000037029"/>
    </source>
</evidence>
<dbReference type="RefSeq" id="WP_048937224.1">
    <property type="nucleotide sequence ID" value="NZ_CP020925.1"/>
</dbReference>
<evidence type="ECO:0000313" key="1">
    <source>
        <dbReference type="EMBL" id="ATP19781.1"/>
    </source>
</evidence>
<dbReference type="AlphaFoldDB" id="A0A0J9FUW4"/>
<dbReference type="Proteomes" id="UP000037029">
    <property type="component" value="Chromosome"/>
</dbReference>
<accession>A0A0J9FUW4</accession>
<proteinExistence type="predicted"/>
<gene>
    <name evidence="1" type="ORF">BV87_16175</name>
</gene>
<protein>
    <submittedName>
        <fullName evidence="1">Uncharacterized protein</fullName>
    </submittedName>
</protein>
<reference evidence="1 2" key="1">
    <citation type="submission" date="2017-04" db="EMBL/GenBank/DDBJ databases">
        <title>Characterization, genome and methylation analysis of a phthalic acid esters degrading strain Sphingobium yanoikuyae SHJ.</title>
        <authorList>
            <person name="Feng L."/>
        </authorList>
    </citation>
    <scope>NUCLEOTIDE SEQUENCE [LARGE SCALE GENOMIC DNA]</scope>
    <source>
        <strain evidence="1 2">SHJ</strain>
    </source>
</reference>
<name>A0A0J9FUW4_SPHYA</name>